<dbReference type="EMBL" id="RQGU01000012">
    <property type="protein sequence ID" value="TGM30461.1"/>
    <property type="molecule type" value="Genomic_DNA"/>
</dbReference>
<sequence>MLPLRFELASQLSLGLRHICVCHFVCRANSCHCKRRNTLVVRRNSGRTRLYKIQFLVGK</sequence>
<proteinExistence type="predicted"/>
<evidence type="ECO:0000313" key="1">
    <source>
        <dbReference type="EMBL" id="TGM14216.1"/>
    </source>
</evidence>
<dbReference type="Proteomes" id="UP000298057">
    <property type="component" value="Unassembled WGS sequence"/>
</dbReference>
<reference evidence="2" key="1">
    <citation type="submission" date="2018-10" db="EMBL/GenBank/DDBJ databases">
        <authorList>
            <person name="Vincent A.T."/>
            <person name="Schiettekatte O."/>
            <person name="Bourhy P."/>
            <person name="Veyrier F.J."/>
            <person name="Picardeau M."/>
        </authorList>
    </citation>
    <scope>NUCLEOTIDE SEQUENCE</scope>
    <source>
        <strain evidence="2">201702406</strain>
    </source>
</reference>
<keyword evidence="4" id="KW-1185">Reference proteome</keyword>
<gene>
    <name evidence="1" type="ORF">EHQ81_08455</name>
    <name evidence="2" type="ORF">EHQ82_01360</name>
</gene>
<dbReference type="Proteomes" id="UP000297832">
    <property type="component" value="Unassembled WGS sequence"/>
</dbReference>
<comment type="caution">
    <text evidence="1">The sequence shown here is derived from an EMBL/GenBank/DDBJ whole genome shotgun (WGS) entry which is preliminary data.</text>
</comment>
<dbReference type="AlphaFoldDB" id="A0A5F2C6I8"/>
<reference evidence="1 3" key="2">
    <citation type="journal article" date="2019" name="PLoS Negl. Trop. Dis.">
        <title>Revisiting the worldwide diversity of Leptospira species in the environment.</title>
        <authorList>
            <person name="Vincent A.T."/>
            <person name="Schiettekatte O."/>
            <person name="Bourhy P."/>
            <person name="Veyrier F.J."/>
            <person name="Picardeau M."/>
        </authorList>
    </citation>
    <scope>NUCLEOTIDE SEQUENCE [LARGE SCALE GENOMIC DNA]</scope>
    <source>
        <strain evidence="1 3">201702405</strain>
        <strain evidence="2">201702406</strain>
    </source>
</reference>
<dbReference type="EMBL" id="RQGV01000007">
    <property type="protein sequence ID" value="TGM14216.1"/>
    <property type="molecule type" value="Genomic_DNA"/>
</dbReference>
<accession>A0A5F2C6I8</accession>
<name>A0A5F2C6I8_9LEPT</name>
<evidence type="ECO:0000313" key="2">
    <source>
        <dbReference type="EMBL" id="TGM30461.1"/>
    </source>
</evidence>
<organism evidence="1 3">
    <name type="scientific">Leptospira selangorensis</name>
    <dbReference type="NCBI Taxonomy" id="2484982"/>
    <lineage>
        <taxon>Bacteria</taxon>
        <taxon>Pseudomonadati</taxon>
        <taxon>Spirochaetota</taxon>
        <taxon>Spirochaetia</taxon>
        <taxon>Leptospirales</taxon>
        <taxon>Leptospiraceae</taxon>
        <taxon>Leptospira</taxon>
    </lineage>
</organism>
<evidence type="ECO:0000313" key="3">
    <source>
        <dbReference type="Proteomes" id="UP000297832"/>
    </source>
</evidence>
<protein>
    <submittedName>
        <fullName evidence="1">Uncharacterized protein</fullName>
    </submittedName>
</protein>
<evidence type="ECO:0000313" key="4">
    <source>
        <dbReference type="Proteomes" id="UP000298057"/>
    </source>
</evidence>